<dbReference type="InterPro" id="IPR037069">
    <property type="entry name" value="AcylCoA_DH/ox_N_sf"/>
</dbReference>
<evidence type="ECO:0000256" key="5">
    <source>
        <dbReference type="ARBA" id="ARBA00023002"/>
    </source>
</evidence>
<comment type="cofactor">
    <cofactor evidence="1">
        <name>FAD</name>
        <dbReference type="ChEBI" id="CHEBI:57692"/>
    </cofactor>
</comment>
<comment type="caution">
    <text evidence="8">The sequence shown here is derived from an EMBL/GenBank/DDBJ whole genome shotgun (WGS) entry which is preliminary data.</text>
</comment>
<dbReference type="RefSeq" id="WP_119954989.1">
    <property type="nucleotide sequence ID" value="NZ_QYUR01000003.1"/>
</dbReference>
<keyword evidence="3" id="KW-0285">Flavoprotein</keyword>
<feature type="domain" description="Acyl-CoA dehydrogenase/oxidase N-terminal" evidence="7">
    <location>
        <begin position="6"/>
        <end position="118"/>
    </location>
</feature>
<evidence type="ECO:0000259" key="7">
    <source>
        <dbReference type="Pfam" id="PF02771"/>
    </source>
</evidence>
<dbReference type="Pfam" id="PF02771">
    <property type="entry name" value="Acyl-CoA_dh_N"/>
    <property type="match status" value="1"/>
</dbReference>
<name>A0A418XEC0_9PSED</name>
<evidence type="ECO:0000313" key="8">
    <source>
        <dbReference type="EMBL" id="RJG10855.1"/>
    </source>
</evidence>
<proteinExistence type="inferred from homology"/>
<dbReference type="Pfam" id="PF00441">
    <property type="entry name" value="Acyl-CoA_dh_1"/>
    <property type="match status" value="1"/>
</dbReference>
<gene>
    <name evidence="8" type="ORF">D3879_14245</name>
</gene>
<accession>A0A418XEC0</accession>
<keyword evidence="5" id="KW-0560">Oxidoreductase</keyword>
<dbReference type="SUPFAM" id="SSF47203">
    <property type="entry name" value="Acyl-CoA dehydrogenase C-terminal domain-like"/>
    <property type="match status" value="1"/>
</dbReference>
<dbReference type="InterPro" id="IPR009100">
    <property type="entry name" value="AcylCoA_DH/oxidase_NM_dom_sf"/>
</dbReference>
<organism evidence="8 9">
    <name type="scientific">Pseudomonas cavernicola</name>
    <dbReference type="NCBI Taxonomy" id="2320866"/>
    <lineage>
        <taxon>Bacteria</taxon>
        <taxon>Pseudomonadati</taxon>
        <taxon>Pseudomonadota</taxon>
        <taxon>Gammaproteobacteria</taxon>
        <taxon>Pseudomonadales</taxon>
        <taxon>Pseudomonadaceae</taxon>
        <taxon>Pseudomonas</taxon>
    </lineage>
</organism>
<keyword evidence="4" id="KW-0274">FAD</keyword>
<evidence type="ECO:0000313" key="9">
    <source>
        <dbReference type="Proteomes" id="UP000284021"/>
    </source>
</evidence>
<dbReference type="Gene3D" id="1.10.540.10">
    <property type="entry name" value="Acyl-CoA dehydrogenase/oxidase, N-terminal domain"/>
    <property type="match status" value="1"/>
</dbReference>
<dbReference type="PANTHER" id="PTHR43884:SF20">
    <property type="entry name" value="ACYL-COA DEHYDROGENASE FADE28"/>
    <property type="match status" value="1"/>
</dbReference>
<dbReference type="Proteomes" id="UP000284021">
    <property type="component" value="Unassembled WGS sequence"/>
</dbReference>
<feature type="domain" description="Acyl-CoA dehydrogenase/oxidase C-terminal" evidence="6">
    <location>
        <begin position="233"/>
        <end position="385"/>
    </location>
</feature>
<dbReference type="OrthoDB" id="9769473at2"/>
<dbReference type="Gene3D" id="2.40.110.10">
    <property type="entry name" value="Butyryl-CoA Dehydrogenase, subunit A, domain 2"/>
    <property type="match status" value="1"/>
</dbReference>
<reference evidence="8 9" key="1">
    <citation type="submission" date="2018-09" db="EMBL/GenBank/DDBJ databases">
        <authorList>
            <person name="Zhu H."/>
        </authorList>
    </citation>
    <scope>NUCLEOTIDE SEQUENCE [LARGE SCALE GENOMIC DNA]</scope>
    <source>
        <strain evidence="8 9">K1S02-6</strain>
    </source>
</reference>
<dbReference type="AlphaFoldDB" id="A0A418XEC0"/>
<comment type="similarity">
    <text evidence="2">Belongs to the acyl-CoA dehydrogenase family.</text>
</comment>
<evidence type="ECO:0000256" key="2">
    <source>
        <dbReference type="ARBA" id="ARBA00009347"/>
    </source>
</evidence>
<dbReference type="InterPro" id="IPR009075">
    <property type="entry name" value="AcylCo_DH/oxidase_C"/>
</dbReference>
<evidence type="ECO:0000256" key="3">
    <source>
        <dbReference type="ARBA" id="ARBA00022630"/>
    </source>
</evidence>
<dbReference type="CDD" id="cd00567">
    <property type="entry name" value="ACAD"/>
    <property type="match status" value="1"/>
</dbReference>
<dbReference type="SUPFAM" id="SSF56645">
    <property type="entry name" value="Acyl-CoA dehydrogenase NM domain-like"/>
    <property type="match status" value="1"/>
</dbReference>
<evidence type="ECO:0000259" key="6">
    <source>
        <dbReference type="Pfam" id="PF00441"/>
    </source>
</evidence>
<dbReference type="InterPro" id="IPR036250">
    <property type="entry name" value="AcylCo_DH-like_C"/>
</dbReference>
<dbReference type="InterPro" id="IPR046373">
    <property type="entry name" value="Acyl-CoA_Oxase/DH_mid-dom_sf"/>
</dbReference>
<dbReference type="GO" id="GO:0050660">
    <property type="term" value="F:flavin adenine dinucleotide binding"/>
    <property type="evidence" value="ECO:0007669"/>
    <property type="project" value="InterPro"/>
</dbReference>
<keyword evidence="9" id="KW-1185">Reference proteome</keyword>
<dbReference type="Gene3D" id="1.20.140.10">
    <property type="entry name" value="Butyryl-CoA Dehydrogenase, subunit A, domain 3"/>
    <property type="match status" value="1"/>
</dbReference>
<dbReference type="PANTHER" id="PTHR43884">
    <property type="entry name" value="ACYL-COA DEHYDROGENASE"/>
    <property type="match status" value="1"/>
</dbReference>
<dbReference type="InterPro" id="IPR013786">
    <property type="entry name" value="AcylCoA_DH/ox_N"/>
</dbReference>
<evidence type="ECO:0000256" key="4">
    <source>
        <dbReference type="ARBA" id="ARBA00022827"/>
    </source>
</evidence>
<evidence type="ECO:0000256" key="1">
    <source>
        <dbReference type="ARBA" id="ARBA00001974"/>
    </source>
</evidence>
<protein>
    <submittedName>
        <fullName evidence="8">Acyl-CoA dehydrogenase</fullName>
    </submittedName>
</protein>
<sequence length="395" mass="42743">MEFAFSDEQEMIRASAESFLADVSDSAAVRAAMASEHGYNRELWQRLCGEMYWPAIHIPEEYGGLGLGYVELAILLEQMGRRLLCSPFFATACLATPALLLAGSERQKADWLPRIAEGSITGTLAFTSANRWDAETVQATALAEGEGFVLNGTLNYVLDGHSADLLIVAARTPGSTGEAGVSLFALAADSVGIERHALPTMDQTRRQARLQLNNVYLGADCLMGELGTAWPQLERILQLACIGLAAEQTGGAQQVLDLSVAYMQERQQFGRPIASFQALKHRAADMMLQVECARSAAYYAACVAQELLDPAGDAQVTTELPLAAALAKAQCSEAFFHCAAESIQLHGGVGFTWEYDPHLYFKRARATESFLGAPALHRERIAVALLDEQPLGEQP</sequence>
<dbReference type="EMBL" id="QYUR01000003">
    <property type="protein sequence ID" value="RJG10855.1"/>
    <property type="molecule type" value="Genomic_DNA"/>
</dbReference>
<dbReference type="GO" id="GO:0003995">
    <property type="term" value="F:acyl-CoA dehydrogenase activity"/>
    <property type="evidence" value="ECO:0007669"/>
    <property type="project" value="TreeGrafter"/>
</dbReference>